<sequence>MADSQALLKQLDQLRSELSQALSDQNWEQLAELNALVKPTIEPLMLELEAGRIDPVLIRDRLEALNEFVESANQVAVKARDEARESLKGVNENRNAARAYQNVSTPPRR</sequence>
<evidence type="ECO:0000313" key="2">
    <source>
        <dbReference type="EMBL" id="KPQ29610.1"/>
    </source>
</evidence>
<proteinExistence type="predicted"/>
<dbReference type="Proteomes" id="UP000050416">
    <property type="component" value="Unassembled WGS sequence"/>
</dbReference>
<evidence type="ECO:0000313" key="3">
    <source>
        <dbReference type="Proteomes" id="UP000050416"/>
    </source>
</evidence>
<gene>
    <name evidence="2" type="ORF">HLUCCX14_05285</name>
</gene>
<comment type="caution">
    <text evidence="2">The sequence shown here is derived from an EMBL/GenBank/DDBJ whole genome shotgun (WGS) entry which is preliminary data.</text>
</comment>
<name>A0A0N8KL07_9GAMM</name>
<dbReference type="STRING" id="1305731.GCA_000934705_01702"/>
<dbReference type="OrthoDB" id="6368381at2"/>
<protein>
    <submittedName>
        <fullName evidence="2">Prp19/Pso4-like protein</fullName>
    </submittedName>
</protein>
<accession>A0A0N8KL07</accession>
<dbReference type="AlphaFoldDB" id="A0A0N8KL07"/>
<dbReference type="PATRIC" id="fig|1305731.5.peg.2130"/>
<evidence type="ECO:0000256" key="1">
    <source>
        <dbReference type="SAM" id="MobiDB-lite"/>
    </source>
</evidence>
<reference evidence="2 3" key="1">
    <citation type="submission" date="2015-09" db="EMBL/GenBank/DDBJ databases">
        <title>Identification and resolution of microdiversity through metagenomic sequencing of parallel consortia.</title>
        <authorList>
            <person name="Nelson W.C."/>
            <person name="Romine M.F."/>
            <person name="Lindemann S.R."/>
        </authorList>
    </citation>
    <scope>NUCLEOTIDE SEQUENCE [LARGE SCALE GENOMIC DNA]</scope>
    <source>
        <strain evidence="2">HL-55</strain>
    </source>
</reference>
<dbReference type="EMBL" id="LJZQ01000005">
    <property type="protein sequence ID" value="KPQ29610.1"/>
    <property type="molecule type" value="Genomic_DNA"/>
</dbReference>
<organism evidence="2 3">
    <name type="scientific">Marinobacter excellens HL-55</name>
    <dbReference type="NCBI Taxonomy" id="1305731"/>
    <lineage>
        <taxon>Bacteria</taxon>
        <taxon>Pseudomonadati</taxon>
        <taxon>Pseudomonadota</taxon>
        <taxon>Gammaproteobacteria</taxon>
        <taxon>Pseudomonadales</taxon>
        <taxon>Marinobacteraceae</taxon>
        <taxon>Marinobacter</taxon>
    </lineage>
</organism>
<feature type="region of interest" description="Disordered" evidence="1">
    <location>
        <begin position="86"/>
        <end position="109"/>
    </location>
</feature>